<organism evidence="8 9">
    <name type="scientific">Candidatus Syntrophonatronum acetioxidans</name>
    <dbReference type="NCBI Taxonomy" id="1795816"/>
    <lineage>
        <taxon>Bacteria</taxon>
        <taxon>Bacillati</taxon>
        <taxon>Bacillota</taxon>
        <taxon>Clostridia</taxon>
        <taxon>Eubacteriales</taxon>
        <taxon>Syntrophomonadaceae</taxon>
        <taxon>Candidatus Syntrophonatronum</taxon>
    </lineage>
</organism>
<keyword evidence="5" id="KW-0479">Metal-binding</keyword>
<evidence type="ECO:0000313" key="9">
    <source>
        <dbReference type="Proteomes" id="UP000285138"/>
    </source>
</evidence>
<proteinExistence type="inferred from homology"/>
<dbReference type="AlphaFoldDB" id="A0A424YBM6"/>
<comment type="caution">
    <text evidence="8">The sequence shown here is derived from an EMBL/GenBank/DDBJ whole genome shotgun (WGS) entry which is preliminary data.</text>
</comment>
<feature type="domain" description="Pterin-binding" evidence="7">
    <location>
        <begin position="3"/>
        <end position="265"/>
    </location>
</feature>
<evidence type="ECO:0000256" key="4">
    <source>
        <dbReference type="ARBA" id="ARBA00022679"/>
    </source>
</evidence>
<evidence type="ECO:0000256" key="5">
    <source>
        <dbReference type="ARBA" id="ARBA00022723"/>
    </source>
</evidence>
<keyword evidence="6" id="KW-0170">Cobalt</keyword>
<dbReference type="Gene3D" id="3.20.20.20">
    <property type="entry name" value="Dihydropteroate synthase-like"/>
    <property type="match status" value="1"/>
</dbReference>
<evidence type="ECO:0000256" key="6">
    <source>
        <dbReference type="ARBA" id="ARBA00023285"/>
    </source>
</evidence>
<dbReference type="PANTHER" id="PTHR45833">
    <property type="entry name" value="METHIONINE SYNTHASE"/>
    <property type="match status" value="1"/>
</dbReference>
<dbReference type="InterPro" id="IPR000489">
    <property type="entry name" value="Pterin-binding_dom"/>
</dbReference>
<evidence type="ECO:0000256" key="3">
    <source>
        <dbReference type="ARBA" id="ARBA00022628"/>
    </source>
</evidence>
<evidence type="ECO:0000259" key="7">
    <source>
        <dbReference type="PROSITE" id="PS50972"/>
    </source>
</evidence>
<keyword evidence="3" id="KW-0846">Cobalamin</keyword>
<dbReference type="GO" id="GO:0046872">
    <property type="term" value="F:metal ion binding"/>
    <property type="evidence" value="ECO:0007669"/>
    <property type="project" value="UniProtKB-KW"/>
</dbReference>
<dbReference type="GO" id="GO:0050667">
    <property type="term" value="P:homocysteine metabolic process"/>
    <property type="evidence" value="ECO:0007669"/>
    <property type="project" value="TreeGrafter"/>
</dbReference>
<dbReference type="PANTHER" id="PTHR45833:SF1">
    <property type="entry name" value="METHIONINE SYNTHASE"/>
    <property type="match status" value="1"/>
</dbReference>
<dbReference type="GO" id="GO:0032259">
    <property type="term" value="P:methylation"/>
    <property type="evidence" value="ECO:0007669"/>
    <property type="project" value="UniProtKB-KW"/>
</dbReference>
<dbReference type="GO" id="GO:0005829">
    <property type="term" value="C:cytosol"/>
    <property type="evidence" value="ECO:0007669"/>
    <property type="project" value="TreeGrafter"/>
</dbReference>
<dbReference type="Proteomes" id="UP000285138">
    <property type="component" value="Unassembled WGS sequence"/>
</dbReference>
<name>A0A424YBM6_9FIRM</name>
<dbReference type="InterPro" id="IPR050554">
    <property type="entry name" value="Met_Synthase/Corrinoid"/>
</dbReference>
<comment type="similarity">
    <text evidence="1">Belongs to the vitamin-B12 dependent methionine synthase family.</text>
</comment>
<evidence type="ECO:0000256" key="1">
    <source>
        <dbReference type="ARBA" id="ARBA00010398"/>
    </source>
</evidence>
<keyword evidence="2 8" id="KW-0489">Methyltransferase</keyword>
<sequence>MKILIIGELINASNKSVQKAIINHDEEFVTNLAEKQAASGAHYIDVNVATGKGEQKQEIEDMDWAVKIIQEKVDKPICIDTTDYKVLEAGLKAHKGQAMINSISHEGGRLQEFLDLASEYGAKSIALPITEKGIPSTFEERLEVCEKIIEESVKNNYNKEDLYFDPLVLPISVDTQNGLITMKTLEGIKSMEAKTTIGLSNLSFGMPERELLNKAFLLIVMQYLDSVIMNPLDQEMKKLIIAGNAVLGRDKMCMNYLRAYRNKEL</sequence>
<dbReference type="SUPFAM" id="SSF51717">
    <property type="entry name" value="Dihydropteroate synthetase-like"/>
    <property type="match status" value="1"/>
</dbReference>
<reference evidence="8 9" key="1">
    <citation type="submission" date="2018-08" db="EMBL/GenBank/DDBJ databases">
        <title>The metabolism and importance of syntrophic acetate oxidation coupled to methane or sulfide production in haloalkaline environments.</title>
        <authorList>
            <person name="Timmers P.H.A."/>
            <person name="Vavourakis C.D."/>
            <person name="Sorokin D.Y."/>
            <person name="Sinninghe Damste J.S."/>
            <person name="Muyzer G."/>
            <person name="Stams A.J.M."/>
            <person name="Plugge C.M."/>
        </authorList>
    </citation>
    <scope>NUCLEOTIDE SEQUENCE [LARGE SCALE GENOMIC DNA]</scope>
    <source>
        <strain evidence="8">MSAO_Bac1</strain>
    </source>
</reference>
<dbReference type="GO" id="GO:0031419">
    <property type="term" value="F:cobalamin binding"/>
    <property type="evidence" value="ECO:0007669"/>
    <property type="project" value="UniProtKB-KW"/>
</dbReference>
<evidence type="ECO:0000256" key="2">
    <source>
        <dbReference type="ARBA" id="ARBA00022603"/>
    </source>
</evidence>
<dbReference type="Pfam" id="PF00809">
    <property type="entry name" value="Pterin_bind"/>
    <property type="match status" value="1"/>
</dbReference>
<dbReference type="NCBIfam" id="NF005719">
    <property type="entry name" value="PRK07535.1"/>
    <property type="match status" value="1"/>
</dbReference>
<keyword evidence="4 8" id="KW-0808">Transferase</keyword>
<dbReference type="GO" id="GO:0008705">
    <property type="term" value="F:methionine synthase activity"/>
    <property type="evidence" value="ECO:0007669"/>
    <property type="project" value="TreeGrafter"/>
</dbReference>
<gene>
    <name evidence="8" type="ORF">D5R97_08235</name>
</gene>
<dbReference type="EMBL" id="QZAA01000215">
    <property type="protein sequence ID" value="RQD74172.1"/>
    <property type="molecule type" value="Genomic_DNA"/>
</dbReference>
<dbReference type="InterPro" id="IPR011005">
    <property type="entry name" value="Dihydropteroate_synth-like_sf"/>
</dbReference>
<dbReference type="GO" id="GO:0046653">
    <property type="term" value="P:tetrahydrofolate metabolic process"/>
    <property type="evidence" value="ECO:0007669"/>
    <property type="project" value="TreeGrafter"/>
</dbReference>
<protein>
    <submittedName>
        <fullName evidence="8">Methyltetrahydrofolate cobalamin methyltransferase</fullName>
    </submittedName>
</protein>
<evidence type="ECO:0000313" key="8">
    <source>
        <dbReference type="EMBL" id="RQD74172.1"/>
    </source>
</evidence>
<dbReference type="PROSITE" id="PS50972">
    <property type="entry name" value="PTERIN_BINDING"/>
    <property type="match status" value="1"/>
</dbReference>
<accession>A0A424YBM6</accession>